<evidence type="ECO:0000313" key="3">
    <source>
        <dbReference type="EMBL" id="KAJ3573178.1"/>
    </source>
</evidence>
<dbReference type="InterPro" id="IPR005135">
    <property type="entry name" value="Endo/exonuclease/phosphatase"/>
</dbReference>
<keyword evidence="4" id="KW-1185">Reference proteome</keyword>
<dbReference type="InterPro" id="IPR000477">
    <property type="entry name" value="RT_dom"/>
</dbReference>
<protein>
    <recommendedName>
        <fullName evidence="5">Reverse transcriptase</fullName>
    </recommendedName>
</protein>
<evidence type="ECO:0008006" key="5">
    <source>
        <dbReference type="Google" id="ProtNLM"/>
    </source>
</evidence>
<dbReference type="InterPro" id="IPR012337">
    <property type="entry name" value="RNaseH-like_sf"/>
</dbReference>
<dbReference type="InterPro" id="IPR036397">
    <property type="entry name" value="RNaseH_sf"/>
</dbReference>
<comment type="caution">
    <text evidence="3">The sequence shown here is derived from an EMBL/GenBank/DDBJ whole genome shotgun (WGS) entry which is preliminary data.</text>
</comment>
<dbReference type="CDD" id="cd09076">
    <property type="entry name" value="L1-EN"/>
    <property type="match status" value="1"/>
</dbReference>
<organism evidence="3 4">
    <name type="scientific">Leucocoprinus birnbaumii</name>
    <dbReference type="NCBI Taxonomy" id="56174"/>
    <lineage>
        <taxon>Eukaryota</taxon>
        <taxon>Fungi</taxon>
        <taxon>Dikarya</taxon>
        <taxon>Basidiomycota</taxon>
        <taxon>Agaricomycotina</taxon>
        <taxon>Agaricomycetes</taxon>
        <taxon>Agaricomycetidae</taxon>
        <taxon>Agaricales</taxon>
        <taxon>Agaricineae</taxon>
        <taxon>Agaricaceae</taxon>
        <taxon>Leucocoprinus</taxon>
    </lineage>
</organism>
<dbReference type="SUPFAM" id="SSF53098">
    <property type="entry name" value="Ribonuclease H-like"/>
    <property type="match status" value="1"/>
</dbReference>
<dbReference type="CDD" id="cd01650">
    <property type="entry name" value="RT_nLTR_like"/>
    <property type="match status" value="1"/>
</dbReference>
<dbReference type="GO" id="GO:0004523">
    <property type="term" value="F:RNA-DNA hybrid ribonuclease activity"/>
    <property type="evidence" value="ECO:0007669"/>
    <property type="project" value="InterPro"/>
</dbReference>
<dbReference type="Gene3D" id="3.30.420.10">
    <property type="entry name" value="Ribonuclease H-like superfamily/Ribonuclease H"/>
    <property type="match status" value="1"/>
</dbReference>
<reference evidence="3" key="1">
    <citation type="submission" date="2022-07" db="EMBL/GenBank/DDBJ databases">
        <title>Genome Sequence of Leucocoprinus birnbaumii.</title>
        <authorList>
            <person name="Buettner E."/>
        </authorList>
    </citation>
    <scope>NUCLEOTIDE SEQUENCE</scope>
    <source>
        <strain evidence="3">VT141</strain>
    </source>
</reference>
<evidence type="ECO:0000259" key="1">
    <source>
        <dbReference type="PROSITE" id="PS50878"/>
    </source>
</evidence>
<dbReference type="InterPro" id="IPR036691">
    <property type="entry name" value="Endo/exonu/phosph_ase_sf"/>
</dbReference>
<dbReference type="SUPFAM" id="SSF56672">
    <property type="entry name" value="DNA/RNA polymerases"/>
    <property type="match status" value="1"/>
</dbReference>
<dbReference type="Pfam" id="PF00075">
    <property type="entry name" value="RNase_H"/>
    <property type="match status" value="1"/>
</dbReference>
<dbReference type="PROSITE" id="PS50878">
    <property type="entry name" value="RT_POL"/>
    <property type="match status" value="1"/>
</dbReference>
<dbReference type="Proteomes" id="UP001213000">
    <property type="component" value="Unassembled WGS sequence"/>
</dbReference>
<dbReference type="InterPro" id="IPR002156">
    <property type="entry name" value="RNaseH_domain"/>
</dbReference>
<gene>
    <name evidence="3" type="ORF">NP233_g2591</name>
</gene>
<dbReference type="Gene3D" id="3.60.10.10">
    <property type="entry name" value="Endonuclease/exonuclease/phosphatase"/>
    <property type="match status" value="1"/>
</dbReference>
<accession>A0AAD5YYY3</accession>
<feature type="domain" description="Reverse transcriptase" evidence="1">
    <location>
        <begin position="512"/>
        <end position="819"/>
    </location>
</feature>
<dbReference type="Pfam" id="PF03372">
    <property type="entry name" value="Exo_endo_phos"/>
    <property type="match status" value="1"/>
</dbReference>
<dbReference type="CDD" id="cd09280">
    <property type="entry name" value="RNase_HI_eukaryote_like"/>
    <property type="match status" value="1"/>
</dbReference>
<evidence type="ECO:0000313" key="4">
    <source>
        <dbReference type="Proteomes" id="UP001213000"/>
    </source>
</evidence>
<dbReference type="SUPFAM" id="SSF56219">
    <property type="entry name" value="DNase I-like"/>
    <property type="match status" value="1"/>
</dbReference>
<dbReference type="PROSITE" id="PS50879">
    <property type="entry name" value="RNASE_H_1"/>
    <property type="match status" value="1"/>
</dbReference>
<dbReference type="PANTHER" id="PTHR19446">
    <property type="entry name" value="REVERSE TRANSCRIPTASES"/>
    <property type="match status" value="1"/>
</dbReference>
<dbReference type="GO" id="GO:0003676">
    <property type="term" value="F:nucleic acid binding"/>
    <property type="evidence" value="ECO:0007669"/>
    <property type="project" value="InterPro"/>
</dbReference>
<sequence length="1578" mass="181995">MRDNKIGIMCLQETHLNQAQTQEIMEVHHNLKIISTAPSNSQNAQGVAIAINNRITPTRDVISHVLHEGRAILAQIPWHATETLVVLAIYAPNVTNENRDFWKSLERKWTESNELPCPDIMLGDFNLTEDSIDRNNGDLDKEDAREALVSLKRKLRLIDGWRHANPHEKEYTLYHRSNGHRSRIDRIYINPELTPMAEDWQIAHPPVTSDHQLISVKLAHHNSPFIGKGRWSIPPRVVGNRKFIQKTEKLGRTAQEEIEKLHLETNTRDQVKNAQTIWQNLKEDIIKEAKKLARLPISYLERRARELDVAMKLLNSDITVGEEEKTMSLALLRDERSKVEEKQLDEKRFATAARFSLEGNTICNYWVAINKNKTPRDIVTKLERPTEDENEVSYETRSDKMAELARDHHEKIQNLDVDAEQDETNRQTEIHSAFEDSLPRLDPQAKARLAEWITRIDTECALRSASNGKAAGLDGIPYELWKTLSERHKNLKKIRRPTFDIIKTMTLTFIDIEKHSLNVNSRFHEGWMCPIHKKGPKDKVANYRPITVLNTDYKLMTKALQSKLSQAARLVINKNQAGFMKGRSIFDHIKTIQAVTEYAESTEEMNGVIVALDQEKAYDKIRHDYLWVTLRRLNIPDNFINTVKTLYNGAKTRVMINGVLSSPFMVTRGVRQGDPLSCLLFNLAIEPLAELIRTSNITGLKIPGIQRFLKTLLYADDTTVFLDCSDSYNELLSILDRWCRASGAKFNKNKTEVIPFGSEEYKAHVRETRTLQRTDTDDSTNNTRLPDDVRLNNEGELTRILGAWFGDGDTAQPWTSIQEKTEASLRQWNKGKPNLEGKRHINQMETAGRTQFLTRAQGMPKNVEKTFDDIIRLNTWASDRAEIAIERLAQPVRKGGRGMVYIKVRNTAISVIDVQTYLAMEKEGPEWPFFIDDLFRRAWDQDLYESDDDPRINPFIQNLPQPKNKGNLPKMAKKILSTIERMNIKINVDEVDENLKLEIPIWWHPGIMKGKRIPAKAKPNCHLRNAHGVRTVGQANMLAAQETHHNHDPNDTRTQCGACTELKNSTGCRYPLKCIINARKILDKLEPKWRPGETRQEAADEWVKEMSEKAKEAKSHTYIFKKTRLAKKKGDLFRALTKEQPKQASEPGEKRTRSDIEIVYTDGGCINNGTNDARAGSGIFFGDNDDRNSSFRLPTKIQSNQAAEIYAIIKAAELADPEKHLHIKSDSMYAIEGLTINLEKHEDAGWLKVSNKDLFIEATDKLRRRKGETVLEWVKGHANERGNEEADRLASEGIRKEKEYTVKNFHPGRVTGARLNTTTQSMIYHSLIKKLKHKETKRERTNLDRIQEDYKAVSEKVPTRENIWLNLKQTKIIDQVTREFLFKAIKGSHKVGRFWVHIPNFEHRAICEHCGTTESLEHILTQCQIPGQNETWELAKNIWEMKYDDWNKPTFGEIIGCASRSFRNNKGRVAQGKTRLYQILVSTTSYTIWTTRCRRVIENENLRTKWPNRNLIKKTLEFKLNTRIRLDCLHTNEKRFGKRALKDRQVESTWSGLIHEEENKPPDWYEQTRGFSGYTPKI</sequence>
<dbReference type="EMBL" id="JANIEX010000112">
    <property type="protein sequence ID" value="KAJ3573178.1"/>
    <property type="molecule type" value="Genomic_DNA"/>
</dbReference>
<feature type="domain" description="RNase H type-1" evidence="2">
    <location>
        <begin position="1153"/>
        <end position="1295"/>
    </location>
</feature>
<name>A0AAD5YYY3_9AGAR</name>
<evidence type="ECO:0000259" key="2">
    <source>
        <dbReference type="PROSITE" id="PS50879"/>
    </source>
</evidence>
<dbReference type="Pfam" id="PF00078">
    <property type="entry name" value="RVT_1"/>
    <property type="match status" value="1"/>
</dbReference>
<proteinExistence type="predicted"/>
<dbReference type="InterPro" id="IPR043502">
    <property type="entry name" value="DNA/RNA_pol_sf"/>
</dbReference>